<evidence type="ECO:0000256" key="1">
    <source>
        <dbReference type="SAM" id="MobiDB-lite"/>
    </source>
</evidence>
<dbReference type="SUPFAM" id="SSF48403">
    <property type="entry name" value="Ankyrin repeat"/>
    <property type="match status" value="1"/>
</dbReference>
<feature type="compositionally biased region" description="Polar residues" evidence="1">
    <location>
        <begin position="177"/>
        <end position="198"/>
    </location>
</feature>
<evidence type="ECO:0000313" key="3">
    <source>
        <dbReference type="RefSeq" id="XP_070639262.1"/>
    </source>
</evidence>
<dbReference type="InterPro" id="IPR050657">
    <property type="entry name" value="Ankyrin_repeat_domain"/>
</dbReference>
<protein>
    <submittedName>
        <fullName evidence="3">Uncharacterized protein isoform X2</fullName>
    </submittedName>
</protein>
<accession>A0ABM4RUM9</accession>
<feature type="compositionally biased region" description="Basic and acidic residues" evidence="1">
    <location>
        <begin position="162"/>
        <end position="173"/>
    </location>
</feature>
<dbReference type="RefSeq" id="XP_070639262.1">
    <property type="nucleotide sequence ID" value="XM_070783161.1"/>
</dbReference>
<dbReference type="InterPro" id="IPR036770">
    <property type="entry name" value="Ankyrin_rpt-contain_sf"/>
</dbReference>
<organism evidence="2 3">
    <name type="scientific">Bos indicus</name>
    <name type="common">Zebu</name>
    <dbReference type="NCBI Taxonomy" id="9915"/>
    <lineage>
        <taxon>Eukaryota</taxon>
        <taxon>Metazoa</taxon>
        <taxon>Chordata</taxon>
        <taxon>Craniata</taxon>
        <taxon>Vertebrata</taxon>
        <taxon>Euteleostomi</taxon>
        <taxon>Mammalia</taxon>
        <taxon>Eutheria</taxon>
        <taxon>Laurasiatheria</taxon>
        <taxon>Artiodactyla</taxon>
        <taxon>Ruminantia</taxon>
        <taxon>Pecora</taxon>
        <taxon>Bovidae</taxon>
        <taxon>Bovinae</taxon>
        <taxon>Bos</taxon>
    </lineage>
</organism>
<dbReference type="GeneID" id="139180739"/>
<dbReference type="PANTHER" id="PTHR24147:SF64">
    <property type="entry name" value="ANKYRIN REPEAT DOMAIN-CONTAINING PROTEIN 19-RELATED"/>
    <property type="match status" value="1"/>
</dbReference>
<evidence type="ECO:0000313" key="2">
    <source>
        <dbReference type="Proteomes" id="UP001652663"/>
    </source>
</evidence>
<reference evidence="3" key="1">
    <citation type="submission" date="2025-08" db="UniProtKB">
        <authorList>
            <consortium name="RefSeq"/>
        </authorList>
    </citation>
    <scope>IDENTIFICATION</scope>
    <source>
        <tissue evidence="3">Blood</tissue>
    </source>
</reference>
<dbReference type="PANTHER" id="PTHR24147">
    <property type="entry name" value="ANKYRIN REPEAT DOMAIN 36-RELATED"/>
    <property type="match status" value="1"/>
</dbReference>
<gene>
    <name evidence="3" type="primary">LOC139180739</name>
</gene>
<sequence>MQQELDRSITRELREAAAEFESESYGLSPLGATDGSNLSQDMLLKTSQEYVQILKKKTALHLDCANGHSAVVTLLRERKCRLNLCDNENRTALMKTGHRMPRRGVCDSSAGAWCRPKCHGRLWEHHSPLHCLLPEYITRSKAAFLRHQYRSQEQVDESSEEDSSRRFPNKPDVDLGPTSNDEVLDFNTKTASDYITSS</sequence>
<feature type="region of interest" description="Disordered" evidence="1">
    <location>
        <begin position="149"/>
        <end position="198"/>
    </location>
</feature>
<dbReference type="Proteomes" id="UP001652663">
    <property type="component" value="Chromosome 29"/>
</dbReference>
<keyword evidence="2" id="KW-1185">Reference proteome</keyword>
<proteinExistence type="predicted"/>
<dbReference type="Gene3D" id="1.25.40.20">
    <property type="entry name" value="Ankyrin repeat-containing domain"/>
    <property type="match status" value="1"/>
</dbReference>
<name>A0ABM4RUM9_BOSIN</name>